<sequence>MGIMLLREFYANARITRRDKQSNPHYMTFVRGKDIDFSPESIRVILQLPGIDDSEQSYEARRKVDDQRLKDVLRDIGEPFAQWKLDNKRKPSQIKRRELNPTARGWFDFVRHSLIPSSNNSEVILERAILVHSIIEGLDIKAELLITENISAAAESKDQAKRLPFPSIIYRLLYANGIKKIDGDKLIPIERPIIAESMTKNKYLEIQQEIQQQFPQHPPQDQQPPQLYKQEFQDLRVQQHQYHQELQNQQTLTNKAVQELKKSQDKHHKEFRAHKKELQKQHQKDREEYVTITNHEIEFRKRTDLKMDYLCWGLQQTNPHLAPIPSQDIPAFCLSNMEKDKGKFEGALRPMPVGVSSSKGKGVEDVDHGKKKTWEARDDGDFDEE</sequence>
<reference evidence="3 4" key="1">
    <citation type="journal article" date="2023" name="Plants (Basel)">
        <title>Bridging the Gap: Combining Genomics and Transcriptomics Approaches to Understand Stylosanthes scabra, an Orphan Legume from the Brazilian Caatinga.</title>
        <authorList>
            <person name="Ferreira-Neto J.R.C."/>
            <person name="da Silva M.D."/>
            <person name="Binneck E."/>
            <person name="de Melo N.F."/>
            <person name="da Silva R.H."/>
            <person name="de Melo A.L.T.M."/>
            <person name="Pandolfi V."/>
            <person name="Bustamante F.O."/>
            <person name="Brasileiro-Vidal A.C."/>
            <person name="Benko-Iseppon A.M."/>
        </authorList>
    </citation>
    <scope>NUCLEOTIDE SEQUENCE [LARGE SCALE GENOMIC DNA]</scope>
    <source>
        <tissue evidence="3">Leaves</tissue>
    </source>
</reference>
<evidence type="ECO:0000256" key="1">
    <source>
        <dbReference type="SAM" id="MobiDB-lite"/>
    </source>
</evidence>
<feature type="domain" description="Putative plant transposon protein" evidence="2">
    <location>
        <begin position="4"/>
        <end position="178"/>
    </location>
</feature>
<dbReference type="InterPro" id="IPR046796">
    <property type="entry name" value="Transposase_32_dom"/>
</dbReference>
<name>A0ABU6RRI8_9FABA</name>
<dbReference type="EMBL" id="JASCZI010031313">
    <property type="protein sequence ID" value="MED6126484.1"/>
    <property type="molecule type" value="Genomic_DNA"/>
</dbReference>
<keyword evidence="4" id="KW-1185">Reference proteome</keyword>
<proteinExistence type="predicted"/>
<comment type="caution">
    <text evidence="3">The sequence shown here is derived from an EMBL/GenBank/DDBJ whole genome shotgun (WGS) entry which is preliminary data.</text>
</comment>
<gene>
    <name evidence="3" type="ORF">PIB30_078937</name>
</gene>
<organism evidence="3 4">
    <name type="scientific">Stylosanthes scabra</name>
    <dbReference type="NCBI Taxonomy" id="79078"/>
    <lineage>
        <taxon>Eukaryota</taxon>
        <taxon>Viridiplantae</taxon>
        <taxon>Streptophyta</taxon>
        <taxon>Embryophyta</taxon>
        <taxon>Tracheophyta</taxon>
        <taxon>Spermatophyta</taxon>
        <taxon>Magnoliopsida</taxon>
        <taxon>eudicotyledons</taxon>
        <taxon>Gunneridae</taxon>
        <taxon>Pentapetalae</taxon>
        <taxon>rosids</taxon>
        <taxon>fabids</taxon>
        <taxon>Fabales</taxon>
        <taxon>Fabaceae</taxon>
        <taxon>Papilionoideae</taxon>
        <taxon>50 kb inversion clade</taxon>
        <taxon>dalbergioids sensu lato</taxon>
        <taxon>Dalbergieae</taxon>
        <taxon>Pterocarpus clade</taxon>
        <taxon>Stylosanthes</taxon>
    </lineage>
</organism>
<dbReference type="Pfam" id="PF20167">
    <property type="entry name" value="Transposase_32"/>
    <property type="match status" value="1"/>
</dbReference>
<evidence type="ECO:0000313" key="4">
    <source>
        <dbReference type="Proteomes" id="UP001341840"/>
    </source>
</evidence>
<evidence type="ECO:0000313" key="3">
    <source>
        <dbReference type="EMBL" id="MED6126484.1"/>
    </source>
</evidence>
<accession>A0ABU6RRI8</accession>
<feature type="compositionally biased region" description="Basic and acidic residues" evidence="1">
    <location>
        <begin position="361"/>
        <end position="379"/>
    </location>
</feature>
<dbReference type="Proteomes" id="UP001341840">
    <property type="component" value="Unassembled WGS sequence"/>
</dbReference>
<evidence type="ECO:0000259" key="2">
    <source>
        <dbReference type="Pfam" id="PF20167"/>
    </source>
</evidence>
<feature type="region of interest" description="Disordered" evidence="1">
    <location>
        <begin position="345"/>
        <end position="385"/>
    </location>
</feature>
<protein>
    <recommendedName>
        <fullName evidence="2">Putative plant transposon protein domain-containing protein</fullName>
    </recommendedName>
</protein>